<reference evidence="1" key="2">
    <citation type="journal article" date="2022" name="Microb. Genom.">
        <title>A chromosome-scale genome assembly of the tomato pathogen Cladosporium fulvum reveals a compartmentalized genome architecture and the presence of a dispensable chromosome.</title>
        <authorList>
            <person name="Zaccaron A.Z."/>
            <person name="Chen L.H."/>
            <person name="Samaras A."/>
            <person name="Stergiopoulos I."/>
        </authorList>
    </citation>
    <scope>NUCLEOTIDE SEQUENCE</scope>
    <source>
        <strain evidence="1">Race5_Kim</strain>
    </source>
</reference>
<proteinExistence type="predicted"/>
<accession>A0A9Q8PDT9</accession>
<organism evidence="1 2">
    <name type="scientific">Passalora fulva</name>
    <name type="common">Tomato leaf mold</name>
    <name type="synonym">Cladosporium fulvum</name>
    <dbReference type="NCBI Taxonomy" id="5499"/>
    <lineage>
        <taxon>Eukaryota</taxon>
        <taxon>Fungi</taxon>
        <taxon>Dikarya</taxon>
        <taxon>Ascomycota</taxon>
        <taxon>Pezizomycotina</taxon>
        <taxon>Dothideomycetes</taxon>
        <taxon>Dothideomycetidae</taxon>
        <taxon>Mycosphaerellales</taxon>
        <taxon>Mycosphaerellaceae</taxon>
        <taxon>Fulvia</taxon>
    </lineage>
</organism>
<dbReference type="AlphaFoldDB" id="A0A9Q8PDT9"/>
<dbReference type="EMBL" id="CP090170">
    <property type="protein sequence ID" value="UJO20676.1"/>
    <property type="molecule type" value="Genomic_DNA"/>
</dbReference>
<dbReference type="RefSeq" id="XP_047765042.1">
    <property type="nucleotide sequence ID" value="XM_047910815.1"/>
</dbReference>
<dbReference type="Proteomes" id="UP000756132">
    <property type="component" value="Chromosome 8"/>
</dbReference>
<reference evidence="1" key="1">
    <citation type="submission" date="2021-12" db="EMBL/GenBank/DDBJ databases">
        <authorList>
            <person name="Zaccaron A."/>
            <person name="Stergiopoulos I."/>
        </authorList>
    </citation>
    <scope>NUCLEOTIDE SEQUENCE</scope>
    <source>
        <strain evidence="1">Race5_Kim</strain>
    </source>
</reference>
<name>A0A9Q8PDT9_PASFU</name>
<evidence type="ECO:0000313" key="1">
    <source>
        <dbReference type="EMBL" id="UJO20676.1"/>
    </source>
</evidence>
<protein>
    <submittedName>
        <fullName evidence="1">Uncharacterized protein</fullName>
    </submittedName>
</protein>
<dbReference type="KEGG" id="ffu:CLAFUR5_11667"/>
<keyword evidence="2" id="KW-1185">Reference proteome</keyword>
<dbReference type="OrthoDB" id="5398665at2759"/>
<sequence>MANRAGPPRAGTATAPQRTDFMPAFIRMAVMASIFYVGRATPDCYWHFAPLIGVIPPEEYLQWMGWQMGPPRVWRRHRSSFASSPQTSIPRHLS</sequence>
<gene>
    <name evidence="1" type="ORF">CLAFUR5_11667</name>
</gene>
<dbReference type="GeneID" id="71991545"/>
<evidence type="ECO:0000313" key="2">
    <source>
        <dbReference type="Proteomes" id="UP000756132"/>
    </source>
</evidence>